<dbReference type="InterPro" id="IPR003918">
    <property type="entry name" value="NADH_UbQ_OxRdtase"/>
</dbReference>
<evidence type="ECO:0000259" key="18">
    <source>
        <dbReference type="Pfam" id="PF00361"/>
    </source>
</evidence>
<dbReference type="GO" id="GO:0003954">
    <property type="term" value="F:NADH dehydrogenase activity"/>
    <property type="evidence" value="ECO:0007669"/>
    <property type="project" value="TreeGrafter"/>
</dbReference>
<evidence type="ECO:0000256" key="10">
    <source>
        <dbReference type="ARBA" id="ARBA00022982"/>
    </source>
</evidence>
<keyword evidence="10 17" id="KW-0249">Electron transport</keyword>
<keyword evidence="8 17" id="KW-0812">Transmembrane</keyword>
<feature type="domain" description="NADH:ubiquinone oxidoreductase chain 4 N-terminal" evidence="19">
    <location>
        <begin position="3"/>
        <end position="101"/>
    </location>
</feature>
<evidence type="ECO:0000256" key="8">
    <source>
        <dbReference type="ARBA" id="ARBA00022692"/>
    </source>
</evidence>
<evidence type="ECO:0000259" key="19">
    <source>
        <dbReference type="Pfam" id="PF01059"/>
    </source>
</evidence>
<comment type="similarity">
    <text evidence="3 17">Belongs to the complex I subunit 4 family.</text>
</comment>
<feature type="transmembrane region" description="Helical" evidence="17">
    <location>
        <begin position="245"/>
        <end position="266"/>
    </location>
</feature>
<evidence type="ECO:0000256" key="6">
    <source>
        <dbReference type="ARBA" id="ARBA00022448"/>
    </source>
</evidence>
<evidence type="ECO:0000256" key="17">
    <source>
        <dbReference type="RuleBase" id="RU003297"/>
    </source>
</evidence>
<feature type="transmembrane region" description="Helical" evidence="17">
    <location>
        <begin position="340"/>
        <end position="361"/>
    </location>
</feature>
<keyword evidence="11 17" id="KW-1133">Transmembrane helix</keyword>
<comment type="catalytic activity">
    <reaction evidence="16 17">
        <text>a ubiquinone + NADH + 5 H(+)(in) = a ubiquinol + NAD(+) + 4 H(+)(out)</text>
        <dbReference type="Rhea" id="RHEA:29091"/>
        <dbReference type="Rhea" id="RHEA-COMP:9565"/>
        <dbReference type="Rhea" id="RHEA-COMP:9566"/>
        <dbReference type="ChEBI" id="CHEBI:15378"/>
        <dbReference type="ChEBI" id="CHEBI:16389"/>
        <dbReference type="ChEBI" id="CHEBI:17976"/>
        <dbReference type="ChEBI" id="CHEBI:57540"/>
        <dbReference type="ChEBI" id="CHEBI:57945"/>
        <dbReference type="EC" id="7.1.1.2"/>
    </reaction>
</comment>
<keyword evidence="7 17" id="KW-0679">Respiratory chain</keyword>
<evidence type="ECO:0000256" key="13">
    <source>
        <dbReference type="ARBA" id="ARBA00023075"/>
    </source>
</evidence>
<accession>U5TX77</accession>
<dbReference type="PANTHER" id="PTHR43507">
    <property type="entry name" value="NADH-UBIQUINONE OXIDOREDUCTASE CHAIN 4"/>
    <property type="match status" value="1"/>
</dbReference>
<proteinExistence type="inferred from homology"/>
<dbReference type="GO" id="GO:0031966">
    <property type="term" value="C:mitochondrial membrane"/>
    <property type="evidence" value="ECO:0007669"/>
    <property type="project" value="UniProtKB-SubCell"/>
</dbReference>
<keyword evidence="15 17" id="KW-0472">Membrane</keyword>
<name>U5TX77_9HYME</name>
<protein>
    <recommendedName>
        <fullName evidence="5 17">NADH-ubiquinone oxidoreductase chain 4</fullName>
        <ecNumber evidence="4 17">7.1.1.2</ecNumber>
    </recommendedName>
</protein>
<evidence type="ECO:0000256" key="14">
    <source>
        <dbReference type="ARBA" id="ARBA00023128"/>
    </source>
</evidence>
<feature type="domain" description="NADH:quinone oxidoreductase/Mrp antiporter transmembrane" evidence="18">
    <location>
        <begin position="104"/>
        <end position="388"/>
    </location>
</feature>
<evidence type="ECO:0000256" key="1">
    <source>
        <dbReference type="ARBA" id="ARBA00003257"/>
    </source>
</evidence>
<evidence type="ECO:0000256" key="9">
    <source>
        <dbReference type="ARBA" id="ARBA00022967"/>
    </source>
</evidence>
<sequence length="446" mass="52770">MKFMIMIIIQVGMKINLVSVILFQLMIYLIGMIFQIKELEELWMKIYYYFGVDKFNNLMILLSVWLIYLMILVSSEIFKLKKFYNIFLTLMIFMLMILIFTFFSMNLLLFYIFYEMSMIPVFILLIGWGNQPERMRAGLYMLFYTLVMSLPFFMILLIINMNEFNLMMNILILKNSLIIKGVLNYLMLMMIFLVKIPMFLIHLWLPKAHVEAPISGSMVLAGVMLKLGSYGILRIMFFMEKEMKFFGVLMIMLSLIGSIIMGMICLNQIDMKILVAYSSVVHMSLLIISLILMMNWGIQGSYMMMVSHGLCSSGLFILVNMKYERMKSRNILMTKGSMSFLMKMTLWWFLMCASNMSAPPSLNLFSEIMMFMSLIMWSKSIVIFLMIYMFMSTLYNLILFLYSQHGMMNMNKMSLFLNLKINEFLLMKMHWLPLNLMIFLMNYLIY</sequence>
<evidence type="ECO:0000256" key="11">
    <source>
        <dbReference type="ARBA" id="ARBA00022989"/>
    </source>
</evidence>
<evidence type="ECO:0000256" key="5">
    <source>
        <dbReference type="ARBA" id="ARBA00021006"/>
    </source>
</evidence>
<dbReference type="GO" id="GO:0048039">
    <property type="term" value="F:ubiquinone binding"/>
    <property type="evidence" value="ECO:0007669"/>
    <property type="project" value="TreeGrafter"/>
</dbReference>
<evidence type="ECO:0000256" key="4">
    <source>
        <dbReference type="ARBA" id="ARBA00012944"/>
    </source>
</evidence>
<dbReference type="AlphaFoldDB" id="U5TX77"/>
<dbReference type="GeneID" id="17674989"/>
<dbReference type="GO" id="GO:0015990">
    <property type="term" value="P:electron transport coupled proton transport"/>
    <property type="evidence" value="ECO:0007669"/>
    <property type="project" value="TreeGrafter"/>
</dbReference>
<dbReference type="Pfam" id="PF00361">
    <property type="entry name" value="Proton_antipo_M"/>
    <property type="match status" value="1"/>
</dbReference>
<dbReference type="InterPro" id="IPR000260">
    <property type="entry name" value="NADH4_N"/>
</dbReference>
<dbReference type="PRINTS" id="PR01437">
    <property type="entry name" value="NUOXDRDTASE4"/>
</dbReference>
<feature type="transmembrane region" description="Helical" evidence="17">
    <location>
        <begin position="273"/>
        <end position="294"/>
    </location>
</feature>
<keyword evidence="13 17" id="KW-0830">Ubiquinone</keyword>
<feature type="transmembrane region" description="Helical" evidence="17">
    <location>
        <begin position="424"/>
        <end position="445"/>
    </location>
</feature>
<evidence type="ECO:0000256" key="16">
    <source>
        <dbReference type="ARBA" id="ARBA00049551"/>
    </source>
</evidence>
<dbReference type="RefSeq" id="YP_008815724.1">
    <property type="nucleotide sequence ID" value="NC_022849.1"/>
</dbReference>
<evidence type="ECO:0000256" key="15">
    <source>
        <dbReference type="ARBA" id="ARBA00023136"/>
    </source>
</evidence>
<keyword evidence="12 17" id="KW-0520">NAD</keyword>
<feature type="transmembrane region" description="Helical" evidence="17">
    <location>
        <begin position="83"/>
        <end position="103"/>
    </location>
</feature>
<evidence type="ECO:0000256" key="2">
    <source>
        <dbReference type="ARBA" id="ARBA00004225"/>
    </source>
</evidence>
<evidence type="ECO:0000256" key="7">
    <source>
        <dbReference type="ARBA" id="ARBA00022660"/>
    </source>
</evidence>
<feature type="transmembrane region" description="Helical" evidence="17">
    <location>
        <begin position="12"/>
        <end position="34"/>
    </location>
</feature>
<reference evidence="20" key="1">
    <citation type="journal article" date="2013" name="Mitochondrial DNA">
        <title>Rearrangement of the nad1 gene in Pristaulacus compressus (Spinola) (Hymenoptera: Evanioidea: Aulacidae) mitochondrial genome.</title>
        <authorList>
            <person name="Wei S.J."/>
            <person name="Wu Q.L."/>
            <person name="van Achterberg K."/>
            <person name="Chen X.X."/>
        </authorList>
    </citation>
    <scope>NUCLEOTIDE SEQUENCE</scope>
</reference>
<evidence type="ECO:0000313" key="20">
    <source>
        <dbReference type="EMBL" id="AGZ13119.1"/>
    </source>
</evidence>
<dbReference type="PANTHER" id="PTHR43507:SF20">
    <property type="entry name" value="NADH-UBIQUINONE OXIDOREDUCTASE CHAIN 4"/>
    <property type="match status" value="1"/>
</dbReference>
<dbReference type="Pfam" id="PF01059">
    <property type="entry name" value="Oxidored_q5_N"/>
    <property type="match status" value="1"/>
</dbReference>
<comment type="function">
    <text evidence="1">Core subunit of the mitochondrial membrane respiratory chain NADH dehydrogenase (Complex I) that is believed to belong to the minimal assembly required for catalysis. Complex I functions in the transfer of electrons from NADH to the respiratory chain. The immediate electron acceptor for the enzyme is believed to be ubiquinone.</text>
</comment>
<evidence type="ECO:0000256" key="3">
    <source>
        <dbReference type="ARBA" id="ARBA00009025"/>
    </source>
</evidence>
<feature type="transmembrane region" description="Helical" evidence="17">
    <location>
        <begin position="109"/>
        <end position="129"/>
    </location>
</feature>
<feature type="transmembrane region" description="Helical" evidence="17">
    <location>
        <begin position="141"/>
        <end position="162"/>
    </location>
</feature>
<feature type="transmembrane region" description="Helical" evidence="17">
    <location>
        <begin position="182"/>
        <end position="205"/>
    </location>
</feature>
<dbReference type="GO" id="GO:0042773">
    <property type="term" value="P:ATP synthesis coupled electron transport"/>
    <property type="evidence" value="ECO:0007669"/>
    <property type="project" value="InterPro"/>
</dbReference>
<gene>
    <name evidence="20" type="primary">ND4</name>
</gene>
<dbReference type="GO" id="GO:0008137">
    <property type="term" value="F:NADH dehydrogenase (ubiquinone) activity"/>
    <property type="evidence" value="ECO:0007669"/>
    <property type="project" value="UniProtKB-UniRule"/>
</dbReference>
<keyword evidence="14 17" id="KW-0496">Mitochondrion</keyword>
<dbReference type="InterPro" id="IPR001750">
    <property type="entry name" value="ND/Mrp_TM"/>
</dbReference>
<keyword evidence="9" id="KW-1278">Translocase</keyword>
<feature type="transmembrane region" description="Helical" evidence="17">
    <location>
        <begin position="217"/>
        <end position="239"/>
    </location>
</feature>
<comment type="function">
    <text evidence="17">Core subunit of the mitochondrial membrane respiratory chain NADH dehydrogenase (Complex I) which catalyzes electron transfer from NADH through the respiratory chain, using ubiquinone as an electron acceptor. Essential for the catalytic activity and assembly of complex I.</text>
</comment>
<feature type="transmembrane region" description="Helical" evidence="17">
    <location>
        <begin position="46"/>
        <end position="71"/>
    </location>
</feature>
<feature type="transmembrane region" description="Helical" evidence="17">
    <location>
        <begin position="381"/>
        <end position="403"/>
    </location>
</feature>
<feature type="transmembrane region" description="Helical" evidence="17">
    <location>
        <begin position="300"/>
        <end position="319"/>
    </location>
</feature>
<organism evidence="20">
    <name type="scientific">Pristaulacus compressus</name>
    <dbReference type="NCBI Taxonomy" id="1414807"/>
    <lineage>
        <taxon>Eukaryota</taxon>
        <taxon>Metazoa</taxon>
        <taxon>Ecdysozoa</taxon>
        <taxon>Arthropoda</taxon>
        <taxon>Hexapoda</taxon>
        <taxon>Insecta</taxon>
        <taxon>Pterygota</taxon>
        <taxon>Neoptera</taxon>
        <taxon>Endopterygota</taxon>
        <taxon>Hymenoptera</taxon>
        <taxon>Apocrita</taxon>
        <taxon>Evanioidea</taxon>
        <taxon>Aulacidae</taxon>
        <taxon>Pristaulacus</taxon>
    </lineage>
</organism>
<keyword evidence="6 17" id="KW-0813">Transport</keyword>
<comment type="subcellular location">
    <subcellularLocation>
        <location evidence="2 17">Mitochondrion membrane</location>
        <topology evidence="2 17">Multi-pass membrane protein</topology>
    </subcellularLocation>
</comment>
<dbReference type="EMBL" id="KF500406">
    <property type="protein sequence ID" value="AGZ13119.1"/>
    <property type="molecule type" value="Genomic_DNA"/>
</dbReference>
<geneLocation type="mitochondrion" evidence="20"/>
<dbReference type="EC" id="7.1.1.2" evidence="4 17"/>
<evidence type="ECO:0000256" key="12">
    <source>
        <dbReference type="ARBA" id="ARBA00023027"/>
    </source>
</evidence>